<dbReference type="AlphaFoldDB" id="A0A5P1E6I5"/>
<keyword evidence="2" id="KW-1185">Reference proteome</keyword>
<name>A0A5P1E6I5_ASPOF</name>
<dbReference type="Proteomes" id="UP000243459">
    <property type="component" value="Chromosome 9"/>
</dbReference>
<protein>
    <submittedName>
        <fullName evidence="1">Uncharacterized protein</fullName>
    </submittedName>
</protein>
<accession>A0A5P1E6I5</accession>
<reference evidence="2" key="1">
    <citation type="journal article" date="2017" name="Nat. Commun.">
        <title>The asparagus genome sheds light on the origin and evolution of a young Y chromosome.</title>
        <authorList>
            <person name="Harkess A."/>
            <person name="Zhou J."/>
            <person name="Xu C."/>
            <person name="Bowers J.E."/>
            <person name="Van der Hulst R."/>
            <person name="Ayyampalayam S."/>
            <person name="Mercati F."/>
            <person name="Riccardi P."/>
            <person name="McKain M.R."/>
            <person name="Kakrana A."/>
            <person name="Tang H."/>
            <person name="Ray J."/>
            <person name="Groenendijk J."/>
            <person name="Arikit S."/>
            <person name="Mathioni S.M."/>
            <person name="Nakano M."/>
            <person name="Shan H."/>
            <person name="Telgmann-Rauber A."/>
            <person name="Kanno A."/>
            <person name="Yue Z."/>
            <person name="Chen H."/>
            <person name="Li W."/>
            <person name="Chen Y."/>
            <person name="Xu X."/>
            <person name="Zhang Y."/>
            <person name="Luo S."/>
            <person name="Chen H."/>
            <person name="Gao J."/>
            <person name="Mao Z."/>
            <person name="Pires J.C."/>
            <person name="Luo M."/>
            <person name="Kudrna D."/>
            <person name="Wing R.A."/>
            <person name="Meyers B.C."/>
            <person name="Yi K."/>
            <person name="Kong H."/>
            <person name="Lavrijsen P."/>
            <person name="Sunseri F."/>
            <person name="Falavigna A."/>
            <person name="Ye Y."/>
            <person name="Leebens-Mack J.H."/>
            <person name="Chen G."/>
        </authorList>
    </citation>
    <scope>NUCLEOTIDE SEQUENCE [LARGE SCALE GENOMIC DNA]</scope>
    <source>
        <strain evidence="2">cv. DH0086</strain>
    </source>
</reference>
<organism evidence="1 2">
    <name type="scientific">Asparagus officinalis</name>
    <name type="common">Garden asparagus</name>
    <dbReference type="NCBI Taxonomy" id="4686"/>
    <lineage>
        <taxon>Eukaryota</taxon>
        <taxon>Viridiplantae</taxon>
        <taxon>Streptophyta</taxon>
        <taxon>Embryophyta</taxon>
        <taxon>Tracheophyta</taxon>
        <taxon>Spermatophyta</taxon>
        <taxon>Magnoliopsida</taxon>
        <taxon>Liliopsida</taxon>
        <taxon>Asparagales</taxon>
        <taxon>Asparagaceae</taxon>
        <taxon>Asparagoideae</taxon>
        <taxon>Asparagus</taxon>
    </lineage>
</organism>
<dbReference type="Gramene" id="ONK58252">
    <property type="protein sequence ID" value="ONK58252"/>
    <property type="gene ID" value="A4U43_C09F10220"/>
</dbReference>
<gene>
    <name evidence="1" type="ORF">A4U43_C09F10220</name>
</gene>
<dbReference type="EMBL" id="CM007389">
    <property type="protein sequence ID" value="ONK58252.1"/>
    <property type="molecule type" value="Genomic_DNA"/>
</dbReference>
<evidence type="ECO:0000313" key="2">
    <source>
        <dbReference type="Proteomes" id="UP000243459"/>
    </source>
</evidence>
<evidence type="ECO:0000313" key="1">
    <source>
        <dbReference type="EMBL" id="ONK58252.1"/>
    </source>
</evidence>
<proteinExistence type="predicted"/>
<sequence>MLEFTEHYSKKKGGRSREENLKFYLSREIERGSRGWPHETKRAAAVADFSVRAAAVGWPERNQRGRGRNERIWGRIWGRFRRGGVSGERRRGRIWGEAVGWPERWPERNRRGRGREGGFGERRWVGLSDGLSEIEGGAMA</sequence>